<dbReference type="SUPFAM" id="SSF46458">
    <property type="entry name" value="Globin-like"/>
    <property type="match status" value="1"/>
</dbReference>
<gene>
    <name evidence="4" type="ORF">MNBD_GAMMA24-13</name>
</gene>
<dbReference type="GO" id="GO:0052621">
    <property type="term" value="F:diguanylate cyclase activity"/>
    <property type="evidence" value="ECO:0007669"/>
    <property type="project" value="TreeGrafter"/>
</dbReference>
<dbReference type="InterPro" id="IPR029787">
    <property type="entry name" value="Nucleotide_cyclase"/>
</dbReference>
<dbReference type="SUPFAM" id="SSF55781">
    <property type="entry name" value="GAF domain-like"/>
    <property type="match status" value="1"/>
</dbReference>
<accession>A0A3B1BIG5</accession>
<dbReference type="InterPro" id="IPR000160">
    <property type="entry name" value="GGDEF_dom"/>
</dbReference>
<feature type="domain" description="GGDEF" evidence="3">
    <location>
        <begin position="368"/>
        <end position="502"/>
    </location>
</feature>
<proteinExistence type="predicted"/>
<dbReference type="GO" id="GO:0005886">
    <property type="term" value="C:plasma membrane"/>
    <property type="evidence" value="ECO:0007669"/>
    <property type="project" value="TreeGrafter"/>
</dbReference>
<dbReference type="SMART" id="SM00065">
    <property type="entry name" value="GAF"/>
    <property type="match status" value="1"/>
</dbReference>
<dbReference type="Gene3D" id="3.30.70.270">
    <property type="match status" value="1"/>
</dbReference>
<dbReference type="PANTHER" id="PTHR45138:SF9">
    <property type="entry name" value="DIGUANYLATE CYCLASE DGCM-RELATED"/>
    <property type="match status" value="1"/>
</dbReference>
<protein>
    <recommendedName>
        <fullName evidence="1">Diguanylate cyclase DosC</fullName>
    </recommendedName>
    <alternativeName>
        <fullName evidence="2">Direct oxygen-sensing cyclase</fullName>
    </alternativeName>
</protein>
<dbReference type="InterPro" id="IPR043128">
    <property type="entry name" value="Rev_trsase/Diguanyl_cyclase"/>
</dbReference>
<dbReference type="Gene3D" id="3.30.450.40">
    <property type="match status" value="1"/>
</dbReference>
<sequence>MTEIKSYFSLNDISELKRFLEFGEADIRILTNLHQHLKKDPSFFVDQFYSHLLKFEFSKSLIPDEATLNKLKEAQSHYFKLLTSGDYGEAYLRDRFQVGCIHQHVGLGPRWYIGAYRKYISLLIPQISAYVKIGDEEDLQALQSILKVIFLDIAIAMETYVDKNREAMSRRTSQLSALNKVAVTVNATLGINETLNEVMKCAMDIVKAQASAIILFDAESRCFTDKYTMGLSHHFVKNMNFRRGGLADDVFNNNQYILSNDLPGAQHPLSELTRKEGISSFVCLPLVSHKRRLGVQYLYFKQRQELFDDEYALLGTLSHIATGAIGNAHLHSRAVTLSMTDALTNLFNRREFIVRLEQDLLRSRRSNKPFSLIMADIDNFKKVNDSYGHITGDMVLTELAQIFMNITRDIDIVARYGGEEFVFLLPGIPDDVAFQVAERIRKAVEQLPLHINKQESFHVSISMGISCFPKCAQDETSLVENADKALYVAKNNGRNQTVVFSSLKQ</sequence>
<dbReference type="InterPro" id="IPR050469">
    <property type="entry name" value="Diguanylate_Cyclase"/>
</dbReference>
<dbReference type="GO" id="GO:0020037">
    <property type="term" value="F:heme binding"/>
    <property type="evidence" value="ECO:0007669"/>
    <property type="project" value="InterPro"/>
</dbReference>
<dbReference type="FunFam" id="3.30.70.270:FF:000001">
    <property type="entry name" value="Diguanylate cyclase domain protein"/>
    <property type="match status" value="1"/>
</dbReference>
<dbReference type="Pfam" id="PF13185">
    <property type="entry name" value="GAF_2"/>
    <property type="match status" value="1"/>
</dbReference>
<dbReference type="SUPFAM" id="SSF55073">
    <property type="entry name" value="Nucleotide cyclase"/>
    <property type="match status" value="1"/>
</dbReference>
<dbReference type="NCBIfam" id="TIGR00254">
    <property type="entry name" value="GGDEF"/>
    <property type="match status" value="1"/>
</dbReference>
<dbReference type="InterPro" id="IPR012292">
    <property type="entry name" value="Globin/Proto"/>
</dbReference>
<evidence type="ECO:0000256" key="1">
    <source>
        <dbReference type="ARBA" id="ARBA00015125"/>
    </source>
</evidence>
<evidence type="ECO:0000256" key="2">
    <source>
        <dbReference type="ARBA" id="ARBA00029839"/>
    </source>
</evidence>
<dbReference type="GO" id="GO:0019825">
    <property type="term" value="F:oxygen binding"/>
    <property type="evidence" value="ECO:0007669"/>
    <property type="project" value="InterPro"/>
</dbReference>
<dbReference type="InterPro" id="IPR029016">
    <property type="entry name" value="GAF-like_dom_sf"/>
</dbReference>
<dbReference type="Gene3D" id="1.10.490.10">
    <property type="entry name" value="Globins"/>
    <property type="match status" value="1"/>
</dbReference>
<dbReference type="InterPro" id="IPR044398">
    <property type="entry name" value="Globin-sensor_dom"/>
</dbReference>
<dbReference type="Pfam" id="PF11563">
    <property type="entry name" value="Protoglobin"/>
    <property type="match status" value="1"/>
</dbReference>
<dbReference type="InterPro" id="IPR003018">
    <property type="entry name" value="GAF"/>
</dbReference>
<evidence type="ECO:0000313" key="4">
    <source>
        <dbReference type="EMBL" id="VAX14281.1"/>
    </source>
</evidence>
<dbReference type="CDD" id="cd01949">
    <property type="entry name" value="GGDEF"/>
    <property type="match status" value="1"/>
</dbReference>
<reference evidence="4" key="1">
    <citation type="submission" date="2018-06" db="EMBL/GenBank/DDBJ databases">
        <authorList>
            <person name="Zhirakovskaya E."/>
        </authorList>
    </citation>
    <scope>NUCLEOTIDE SEQUENCE</scope>
</reference>
<dbReference type="Pfam" id="PF00990">
    <property type="entry name" value="GGDEF"/>
    <property type="match status" value="1"/>
</dbReference>
<dbReference type="PROSITE" id="PS50887">
    <property type="entry name" value="GGDEF"/>
    <property type="match status" value="1"/>
</dbReference>
<organism evidence="4">
    <name type="scientific">hydrothermal vent metagenome</name>
    <dbReference type="NCBI Taxonomy" id="652676"/>
    <lineage>
        <taxon>unclassified sequences</taxon>
        <taxon>metagenomes</taxon>
        <taxon>ecological metagenomes</taxon>
    </lineage>
</organism>
<name>A0A3B1BIG5_9ZZZZ</name>
<dbReference type="GO" id="GO:1902201">
    <property type="term" value="P:negative regulation of bacterial-type flagellum-dependent cell motility"/>
    <property type="evidence" value="ECO:0007669"/>
    <property type="project" value="TreeGrafter"/>
</dbReference>
<dbReference type="InterPro" id="IPR009050">
    <property type="entry name" value="Globin-like_sf"/>
</dbReference>
<dbReference type="SMART" id="SM00267">
    <property type="entry name" value="GGDEF"/>
    <property type="match status" value="1"/>
</dbReference>
<dbReference type="AlphaFoldDB" id="A0A3B1BIG5"/>
<dbReference type="EMBL" id="UOFZ01000170">
    <property type="protein sequence ID" value="VAX14281.1"/>
    <property type="molecule type" value="Genomic_DNA"/>
</dbReference>
<dbReference type="GO" id="GO:0043709">
    <property type="term" value="P:cell adhesion involved in single-species biofilm formation"/>
    <property type="evidence" value="ECO:0007669"/>
    <property type="project" value="TreeGrafter"/>
</dbReference>
<evidence type="ECO:0000259" key="3">
    <source>
        <dbReference type="PROSITE" id="PS50887"/>
    </source>
</evidence>
<dbReference type="PANTHER" id="PTHR45138">
    <property type="entry name" value="REGULATORY COMPONENTS OF SENSORY TRANSDUCTION SYSTEM"/>
    <property type="match status" value="1"/>
</dbReference>